<organism evidence="2 3">
    <name type="scientific">Coleophoma crateriformis</name>
    <dbReference type="NCBI Taxonomy" id="565419"/>
    <lineage>
        <taxon>Eukaryota</taxon>
        <taxon>Fungi</taxon>
        <taxon>Dikarya</taxon>
        <taxon>Ascomycota</taxon>
        <taxon>Pezizomycotina</taxon>
        <taxon>Leotiomycetes</taxon>
        <taxon>Helotiales</taxon>
        <taxon>Dermateaceae</taxon>
        <taxon>Coleophoma</taxon>
    </lineage>
</organism>
<dbReference type="Proteomes" id="UP000256328">
    <property type="component" value="Unassembled WGS sequence"/>
</dbReference>
<dbReference type="InterPro" id="IPR012808">
    <property type="entry name" value="CHP02453"/>
</dbReference>
<dbReference type="PANTHER" id="PTHR36452:SF1">
    <property type="entry name" value="DUF2461 DOMAIN-CONTAINING PROTEIN"/>
    <property type="match status" value="1"/>
</dbReference>
<dbReference type="AlphaFoldDB" id="A0A3D8T261"/>
<gene>
    <name evidence="2" type="ORF">BP5796_02061</name>
</gene>
<proteinExistence type="predicted"/>
<evidence type="ECO:0000313" key="2">
    <source>
        <dbReference type="EMBL" id="RDW92667.1"/>
    </source>
</evidence>
<reference evidence="2 3" key="1">
    <citation type="journal article" date="2018" name="IMA Fungus">
        <title>IMA Genome-F 9: Draft genome sequence of Annulohypoxylon stygium, Aspergillus mulundensis, Berkeleyomyces basicola (syn. Thielaviopsis basicola), Ceratocystis smalleyi, two Cercospora beticola strains, Coleophoma cylindrospora, Fusarium fracticaudum, Phialophora cf. hyalina, and Morchella septimelata.</title>
        <authorList>
            <person name="Wingfield B.D."/>
            <person name="Bills G.F."/>
            <person name="Dong Y."/>
            <person name="Huang W."/>
            <person name="Nel W.J."/>
            <person name="Swalarsk-Parry B.S."/>
            <person name="Vaghefi N."/>
            <person name="Wilken P.M."/>
            <person name="An Z."/>
            <person name="de Beer Z.W."/>
            <person name="De Vos L."/>
            <person name="Chen L."/>
            <person name="Duong T.A."/>
            <person name="Gao Y."/>
            <person name="Hammerbacher A."/>
            <person name="Kikkert J.R."/>
            <person name="Li Y."/>
            <person name="Li H."/>
            <person name="Li K."/>
            <person name="Li Q."/>
            <person name="Liu X."/>
            <person name="Ma X."/>
            <person name="Naidoo K."/>
            <person name="Pethybridge S.J."/>
            <person name="Sun J."/>
            <person name="Steenkamp E.T."/>
            <person name="van der Nest M.A."/>
            <person name="van Wyk S."/>
            <person name="Wingfield M.J."/>
            <person name="Xiong C."/>
            <person name="Yue Q."/>
            <person name="Zhang X."/>
        </authorList>
    </citation>
    <scope>NUCLEOTIDE SEQUENCE [LARGE SCALE GENOMIC DNA]</scope>
    <source>
        <strain evidence="2 3">BP5796</strain>
    </source>
</reference>
<evidence type="ECO:0000313" key="3">
    <source>
        <dbReference type="Proteomes" id="UP000256328"/>
    </source>
</evidence>
<sequence>MAGKKRKAAGDVPDIRPARRQSGRARKAEVKYNESDIEDAHSDGEYKADADEAHSDGEFKADADEASEGEGVEEASESDDEYASKLKKKGWIKKKGEDGRWQMVIDIPRAKDPGGIPYRDDRIHPNTMEFLQDLKKNNQREWLKFHDAPYSPSGSFRQAEKDFHTFVTEISAVVSEIDPTIPELPIKDIIFRIYRDLRFSPDPTPYKPYFSVAWSRTGRKGPYAHYYLHIQPNGQSFLGGGYYACDNATLACIREDIDLQPQQFKSILMNDNLRQTFFSGVSKDEKKVVAAFCTMSGENALKKMPKGYAIDHRDIALLKLKSFTLRKSISDEEITSVNGLGIVGDIIAAIEPFITYLSHTVLPDRG</sequence>
<feature type="compositionally biased region" description="Acidic residues" evidence="1">
    <location>
        <begin position="64"/>
        <end position="81"/>
    </location>
</feature>
<protein>
    <submittedName>
        <fullName evidence="2">Uncharacterized protein</fullName>
    </submittedName>
</protein>
<evidence type="ECO:0000256" key="1">
    <source>
        <dbReference type="SAM" id="MobiDB-lite"/>
    </source>
</evidence>
<feature type="compositionally biased region" description="Basic and acidic residues" evidence="1">
    <location>
        <begin position="26"/>
        <end position="63"/>
    </location>
</feature>
<name>A0A3D8T261_9HELO</name>
<dbReference type="EMBL" id="PDLN01000002">
    <property type="protein sequence ID" value="RDW92667.1"/>
    <property type="molecule type" value="Genomic_DNA"/>
</dbReference>
<comment type="caution">
    <text evidence="2">The sequence shown here is derived from an EMBL/GenBank/DDBJ whole genome shotgun (WGS) entry which is preliminary data.</text>
</comment>
<feature type="region of interest" description="Disordered" evidence="1">
    <location>
        <begin position="1"/>
        <end position="87"/>
    </location>
</feature>
<dbReference type="PANTHER" id="PTHR36452">
    <property type="entry name" value="CHROMOSOME 12, WHOLE GENOME SHOTGUN SEQUENCE"/>
    <property type="match status" value="1"/>
</dbReference>
<dbReference type="OrthoDB" id="2537769at2759"/>
<keyword evidence="3" id="KW-1185">Reference proteome</keyword>
<dbReference type="NCBIfam" id="TIGR02453">
    <property type="entry name" value="TIGR02453 family protein"/>
    <property type="match status" value="1"/>
</dbReference>
<dbReference type="Pfam" id="PF09365">
    <property type="entry name" value="DUF2461"/>
    <property type="match status" value="1"/>
</dbReference>
<accession>A0A3D8T261</accession>